<dbReference type="EMBL" id="VLKP01000011">
    <property type="protein sequence ID" value="TWI07995.1"/>
    <property type="molecule type" value="Genomic_DNA"/>
</dbReference>
<dbReference type="Gene3D" id="1.20.120.1530">
    <property type="match status" value="2"/>
</dbReference>
<dbReference type="PANTHER" id="PTHR43531:SF14">
    <property type="entry name" value="METHYL-ACCEPTING CHEMOTAXIS PROTEIN I-RELATED"/>
    <property type="match status" value="1"/>
</dbReference>
<evidence type="ECO:0000259" key="6">
    <source>
        <dbReference type="PROSITE" id="PS50111"/>
    </source>
</evidence>
<dbReference type="PROSITE" id="PS50111">
    <property type="entry name" value="CHEMOTAXIS_TRANSDUC_2"/>
    <property type="match status" value="1"/>
</dbReference>
<feature type="domain" description="HAMP" evidence="7">
    <location>
        <begin position="350"/>
        <end position="402"/>
    </location>
</feature>
<dbReference type="GO" id="GO:0005886">
    <property type="term" value="C:plasma membrane"/>
    <property type="evidence" value="ECO:0007669"/>
    <property type="project" value="TreeGrafter"/>
</dbReference>
<dbReference type="FunFam" id="1.10.287.950:FF:000002">
    <property type="entry name" value="Methyl-accepting chemotaxis protein"/>
    <property type="match status" value="1"/>
</dbReference>
<proteinExistence type="inferred from homology"/>
<evidence type="ECO:0000256" key="4">
    <source>
        <dbReference type="SAM" id="MobiDB-lite"/>
    </source>
</evidence>
<dbReference type="InterPro" id="IPR004089">
    <property type="entry name" value="MCPsignal_dom"/>
</dbReference>
<evidence type="ECO:0000313" key="8">
    <source>
        <dbReference type="EMBL" id="TWI07995.1"/>
    </source>
</evidence>
<keyword evidence="5" id="KW-1133">Transmembrane helix</keyword>
<dbReference type="GO" id="GO:0004888">
    <property type="term" value="F:transmembrane signaling receptor activity"/>
    <property type="evidence" value="ECO:0007669"/>
    <property type="project" value="TreeGrafter"/>
</dbReference>
<evidence type="ECO:0000256" key="2">
    <source>
        <dbReference type="ARBA" id="ARBA00029447"/>
    </source>
</evidence>
<dbReference type="GO" id="GO:0006935">
    <property type="term" value="P:chemotaxis"/>
    <property type="evidence" value="ECO:0007669"/>
    <property type="project" value="TreeGrafter"/>
</dbReference>
<comment type="caution">
    <text evidence="8">The sequence shown here is derived from an EMBL/GenBank/DDBJ whole genome shotgun (WGS) entry which is preliminary data.</text>
</comment>
<dbReference type="PROSITE" id="PS50885">
    <property type="entry name" value="HAMP"/>
    <property type="match status" value="2"/>
</dbReference>
<sequence>MSFRPTTLLDRALAPSVHFMSRFRFAQKAMVIGTSFLLTCLVLGGILMTRSLQELSSARQQRTAVEALHHLHVAMGAMQQHRQLLVRRAAKDAVTTGAMTSSAERAKGALDGYEAWQSANLSEAPLAKSLKDVRTAWAKAAGQDEASTSMDLHNAAIAALRHQMSLVAEHTSLSHATSAPMLYMGRASSEWLPTLSEYTSQQATVGLRVLGEGAIWVEDRTGFAVSQTMQSFLRGRIEQDVRNAQKEMPSLDADIGKPLKLALAAIDKQNKAIQTHVLDAETPVLPVKTMALRDDATRVAITTALDGANQALQQAADSQIASLQRRTALTALTCILVLLLSAYLFAGFSRSTRTALTRIDEASKLLAIGQFPASITVETRDELRDIADGMASAIRTLREFADAQQELFRSHQAGDIDARLDTGLYPGSFGVMADEINTLVGSHIELNSRVIDIVSHYGRGDLSLDIERLPGKKARVTEAVDAVKAGLVQVNQEISRLVNAAVAGDFHQRGNAEGFQFAYRDMVEGLNTLMATADRGIQEVGDLLAAVADGDLDRRADAELPGQFGQLAADANATVDKLAAIVGNIRSGSDAISAAAGEIASGNNDLSGRTEQQAAALEETASSMEELTSTVRQNADNARQANQLAVGAADVASKGGEVVGKVVDTMAEINRSSHRIVDIIGVIDGIAFQTNILALNAAVEAARAGEQGRGFAVVAAEVRSLAQRSAGAAKEIKQLISDSVDKVEEGSVLVDQAGKTMNEIVTSVKRVTDIIADISAASQEQTAGIEQVNQAITQMEESTQQNAALVEEASASAASMEQQAASLVHTVAAFRLTAVDAGEPGPVESAAATRRAHAHTHARVREPAAPKHAPRAPKLVTQRVAKPAASDQHWQEF</sequence>
<feature type="transmembrane region" description="Helical" evidence="5">
    <location>
        <begin position="29"/>
        <end position="49"/>
    </location>
</feature>
<evidence type="ECO:0000256" key="1">
    <source>
        <dbReference type="ARBA" id="ARBA00022481"/>
    </source>
</evidence>
<dbReference type="Pfam" id="PF18575">
    <property type="entry name" value="HAMP_N3"/>
    <property type="match status" value="1"/>
</dbReference>
<dbReference type="CDD" id="cd11386">
    <property type="entry name" value="MCP_signal"/>
    <property type="match status" value="1"/>
</dbReference>
<dbReference type="SMART" id="SM00304">
    <property type="entry name" value="HAMP"/>
    <property type="match status" value="2"/>
</dbReference>
<keyword evidence="5" id="KW-0472">Membrane</keyword>
<dbReference type="AlphaFoldDB" id="A0A562LK64"/>
<dbReference type="PANTHER" id="PTHR43531">
    <property type="entry name" value="PROTEIN ICFG"/>
    <property type="match status" value="1"/>
</dbReference>
<name>A0A562LK64_9GAMM</name>
<organism evidence="8 9">
    <name type="scientific">Aerolutibacter ruishenii</name>
    <dbReference type="NCBI Taxonomy" id="686800"/>
    <lineage>
        <taxon>Bacteria</taxon>
        <taxon>Pseudomonadati</taxon>
        <taxon>Pseudomonadota</taxon>
        <taxon>Gammaproteobacteria</taxon>
        <taxon>Lysobacterales</taxon>
        <taxon>Lysobacteraceae</taxon>
        <taxon>Aerolutibacter</taxon>
    </lineage>
</organism>
<feature type="domain" description="HAMP" evidence="7">
    <location>
        <begin position="531"/>
        <end position="583"/>
    </location>
</feature>
<evidence type="ECO:0000256" key="3">
    <source>
        <dbReference type="PROSITE-ProRule" id="PRU00284"/>
    </source>
</evidence>
<gene>
    <name evidence="8" type="ORF">IP93_02603</name>
</gene>
<comment type="similarity">
    <text evidence="2">Belongs to the methyl-accepting chemotaxis (MCP) protein family.</text>
</comment>
<feature type="transmembrane region" description="Helical" evidence="5">
    <location>
        <begin position="328"/>
        <end position="348"/>
    </location>
</feature>
<dbReference type="InterPro" id="IPR003660">
    <property type="entry name" value="HAMP_dom"/>
</dbReference>
<dbReference type="Pfam" id="PF18947">
    <property type="entry name" value="HAMP_2"/>
    <property type="match status" value="1"/>
</dbReference>
<keyword evidence="1" id="KW-0488">Methylation</keyword>
<dbReference type="SMART" id="SM00283">
    <property type="entry name" value="MA"/>
    <property type="match status" value="1"/>
</dbReference>
<keyword evidence="3" id="KW-0807">Transducer</keyword>
<protein>
    <submittedName>
        <fullName evidence="8">Methyl-accepting chemotaxis protein</fullName>
    </submittedName>
</protein>
<dbReference type="SUPFAM" id="SSF58104">
    <property type="entry name" value="Methyl-accepting chemotaxis protein (MCP) signaling domain"/>
    <property type="match status" value="1"/>
</dbReference>
<dbReference type="InterPro" id="IPR051310">
    <property type="entry name" value="MCP_chemotaxis"/>
</dbReference>
<dbReference type="GO" id="GO:0007165">
    <property type="term" value="P:signal transduction"/>
    <property type="evidence" value="ECO:0007669"/>
    <property type="project" value="UniProtKB-KW"/>
</dbReference>
<accession>A0A562LK64</accession>
<dbReference type="Proteomes" id="UP000316471">
    <property type="component" value="Unassembled WGS sequence"/>
</dbReference>
<keyword evidence="9" id="KW-1185">Reference proteome</keyword>
<dbReference type="Pfam" id="PF00015">
    <property type="entry name" value="MCPsignal"/>
    <property type="match status" value="1"/>
</dbReference>
<keyword evidence="5" id="KW-0812">Transmembrane</keyword>
<evidence type="ECO:0000259" key="7">
    <source>
        <dbReference type="PROSITE" id="PS50885"/>
    </source>
</evidence>
<evidence type="ECO:0000313" key="9">
    <source>
        <dbReference type="Proteomes" id="UP000316471"/>
    </source>
</evidence>
<dbReference type="Gene3D" id="1.10.287.950">
    <property type="entry name" value="Methyl-accepting chemotaxis protein"/>
    <property type="match status" value="1"/>
</dbReference>
<feature type="region of interest" description="Disordered" evidence="4">
    <location>
        <begin position="841"/>
        <end position="893"/>
    </location>
</feature>
<feature type="domain" description="Methyl-accepting transducer" evidence="6">
    <location>
        <begin position="588"/>
        <end position="817"/>
    </location>
</feature>
<dbReference type="InterPro" id="IPR041395">
    <property type="entry name" value="McpB_HAMP_3rd"/>
</dbReference>
<reference evidence="8 9" key="1">
    <citation type="journal article" date="2015" name="Stand. Genomic Sci.">
        <title>Genomic Encyclopedia of Bacterial and Archaeal Type Strains, Phase III: the genomes of soil and plant-associated and newly described type strains.</title>
        <authorList>
            <person name="Whitman W.B."/>
            <person name="Woyke T."/>
            <person name="Klenk H.P."/>
            <person name="Zhou Y."/>
            <person name="Lilburn T.G."/>
            <person name="Beck B.J."/>
            <person name="De Vos P."/>
            <person name="Vandamme P."/>
            <person name="Eisen J.A."/>
            <person name="Garrity G."/>
            <person name="Hugenholtz P."/>
            <person name="Kyrpides N.C."/>
        </authorList>
    </citation>
    <scope>NUCLEOTIDE SEQUENCE [LARGE SCALE GENOMIC DNA]</scope>
    <source>
        <strain evidence="8 9">CGMCC 1.10136</strain>
    </source>
</reference>
<evidence type="ECO:0000256" key="5">
    <source>
        <dbReference type="SAM" id="Phobius"/>
    </source>
</evidence>